<dbReference type="PANTHER" id="PTHR46847:SF1">
    <property type="entry name" value="D-ALLOSE-BINDING PERIPLASMIC PROTEIN-RELATED"/>
    <property type="match status" value="1"/>
</dbReference>
<dbReference type="Proteomes" id="UP000000844">
    <property type="component" value="Chromosome"/>
</dbReference>
<dbReference type="SUPFAM" id="SSF53822">
    <property type="entry name" value="Periplasmic binding protein-like I"/>
    <property type="match status" value="1"/>
</dbReference>
<dbReference type="GO" id="GO:0030246">
    <property type="term" value="F:carbohydrate binding"/>
    <property type="evidence" value="ECO:0007669"/>
    <property type="project" value="UniProtKB-ARBA"/>
</dbReference>
<dbReference type="HOGENOM" id="CLU_037628_3_3_11"/>
<dbReference type="STRING" id="446470.Snas_3130"/>
<gene>
    <name evidence="5" type="ordered locus">Snas_3130</name>
</gene>
<dbReference type="eggNOG" id="COG1879">
    <property type="taxonomic scope" value="Bacteria"/>
</dbReference>
<dbReference type="EMBL" id="CP001778">
    <property type="protein sequence ID" value="ADD42801.1"/>
    <property type="molecule type" value="Genomic_DNA"/>
</dbReference>
<organism evidence="5 6">
    <name type="scientific">Stackebrandtia nassauensis (strain DSM 44728 / CIP 108903 / NRRL B-16338 / NBRC 102104 / LLR-40K-21)</name>
    <dbReference type="NCBI Taxonomy" id="446470"/>
    <lineage>
        <taxon>Bacteria</taxon>
        <taxon>Bacillati</taxon>
        <taxon>Actinomycetota</taxon>
        <taxon>Actinomycetes</taxon>
        <taxon>Glycomycetales</taxon>
        <taxon>Glycomycetaceae</taxon>
        <taxon>Stackebrandtia</taxon>
    </lineage>
</organism>
<evidence type="ECO:0000313" key="5">
    <source>
        <dbReference type="EMBL" id="ADD42801.1"/>
    </source>
</evidence>
<dbReference type="RefSeq" id="WP_013018372.1">
    <property type="nucleotide sequence ID" value="NC_013947.1"/>
</dbReference>
<protein>
    <submittedName>
        <fullName evidence="5">Periplasmic binding protein/LacI transcriptional regulator</fullName>
    </submittedName>
</protein>
<evidence type="ECO:0000256" key="2">
    <source>
        <dbReference type="ARBA" id="ARBA00007639"/>
    </source>
</evidence>
<keyword evidence="6" id="KW-1185">Reference proteome</keyword>
<dbReference type="PROSITE" id="PS51257">
    <property type="entry name" value="PROKAR_LIPOPROTEIN"/>
    <property type="match status" value="1"/>
</dbReference>
<dbReference type="Gene3D" id="3.40.50.2300">
    <property type="match status" value="2"/>
</dbReference>
<dbReference type="KEGG" id="sna:Snas_3130"/>
<feature type="domain" description="Periplasmic binding protein" evidence="4">
    <location>
        <begin position="40"/>
        <end position="296"/>
    </location>
</feature>
<dbReference type="Pfam" id="PF13407">
    <property type="entry name" value="Peripla_BP_4"/>
    <property type="match status" value="1"/>
</dbReference>
<dbReference type="OrthoDB" id="4827464at2"/>
<dbReference type="InterPro" id="IPR025997">
    <property type="entry name" value="SBP_2_dom"/>
</dbReference>
<evidence type="ECO:0000259" key="4">
    <source>
        <dbReference type="Pfam" id="PF13407"/>
    </source>
</evidence>
<evidence type="ECO:0000256" key="3">
    <source>
        <dbReference type="ARBA" id="ARBA00022729"/>
    </source>
</evidence>
<evidence type="ECO:0000256" key="1">
    <source>
        <dbReference type="ARBA" id="ARBA00004196"/>
    </source>
</evidence>
<evidence type="ECO:0000313" key="6">
    <source>
        <dbReference type="Proteomes" id="UP000000844"/>
    </source>
</evidence>
<accession>D3QAL8</accession>
<comment type="subcellular location">
    <subcellularLocation>
        <location evidence="1">Cell envelope</location>
    </subcellularLocation>
</comment>
<sequence>MPKTRGWSRLTRTITVLIVISLAGLVTSGCGSGSDDRIKIGLITKTETNPIFIEMKDTALIAAEEAGAQLLTATGEFDGDNEGQVSAMENMIAAGVKAILITPSDTKAIVPSVKRAQKLGIAVISLDTPTEPADATDGLYGTDNFRAGEVVGEYAKAKLDGKPAKIATMDLAPGVTVGQLRHDGFLKGFGIKEGDEQLVCEEYTQGDQTKATTAMENCLQAHPDINLVYTINEPAGLGAHTALKAAGRTDKTTLVAIDGGCPGVEATAQGKFDTTAMQFPVKMAELGMDAALEYARTGDRPSGYTDTGVELITDDPVEGLDSKDTDWGAKQCWGG</sequence>
<dbReference type="AlphaFoldDB" id="D3QAL8"/>
<comment type="similarity">
    <text evidence="2">Belongs to the bacterial solute-binding protein 2 family.</text>
</comment>
<proteinExistence type="inferred from homology"/>
<name>D3QAL8_STANL</name>
<dbReference type="InterPro" id="IPR028082">
    <property type="entry name" value="Peripla_BP_I"/>
</dbReference>
<keyword evidence="3" id="KW-0732">Signal</keyword>
<dbReference type="GO" id="GO:0030313">
    <property type="term" value="C:cell envelope"/>
    <property type="evidence" value="ECO:0007669"/>
    <property type="project" value="UniProtKB-SubCell"/>
</dbReference>
<dbReference type="PANTHER" id="PTHR46847">
    <property type="entry name" value="D-ALLOSE-BINDING PERIPLASMIC PROTEIN-RELATED"/>
    <property type="match status" value="1"/>
</dbReference>
<reference evidence="5 6" key="1">
    <citation type="journal article" date="2009" name="Stand. Genomic Sci.">
        <title>Complete genome sequence of Stackebrandtia nassauensis type strain (LLR-40K-21).</title>
        <authorList>
            <person name="Munk C."/>
            <person name="Lapidus A."/>
            <person name="Copeland A."/>
            <person name="Jando M."/>
            <person name="Mayilraj S."/>
            <person name="Glavina Del Rio T."/>
            <person name="Nolan M."/>
            <person name="Chen F."/>
            <person name="Lucas S."/>
            <person name="Tice H."/>
            <person name="Cheng J.F."/>
            <person name="Han C."/>
            <person name="Detter J.C."/>
            <person name="Bruce D."/>
            <person name="Goodwin L."/>
            <person name="Chain P."/>
            <person name="Pitluck S."/>
            <person name="Goker M."/>
            <person name="Ovchinikova G."/>
            <person name="Pati A."/>
            <person name="Ivanova N."/>
            <person name="Mavromatis K."/>
            <person name="Chen A."/>
            <person name="Palaniappan K."/>
            <person name="Land M."/>
            <person name="Hauser L."/>
            <person name="Chang Y.J."/>
            <person name="Jeffries C.D."/>
            <person name="Bristow J."/>
            <person name="Eisen J.A."/>
            <person name="Markowitz V."/>
            <person name="Hugenholtz P."/>
            <person name="Kyrpides N.C."/>
            <person name="Klenk H.P."/>
        </authorList>
    </citation>
    <scope>NUCLEOTIDE SEQUENCE [LARGE SCALE GENOMIC DNA]</scope>
    <source>
        <strain evidence="6">DSM 44728 / CIP 108903 / NRRL B-16338 / NBRC 102104 / LLR-40K-21</strain>
    </source>
</reference>